<dbReference type="Proteomes" id="UP000244523">
    <property type="component" value="Unassembled WGS sequence"/>
</dbReference>
<organism evidence="1 2">
    <name type="scientific">Yoonia sediminilitoris</name>
    <dbReference type="NCBI Taxonomy" id="1286148"/>
    <lineage>
        <taxon>Bacteria</taxon>
        <taxon>Pseudomonadati</taxon>
        <taxon>Pseudomonadota</taxon>
        <taxon>Alphaproteobacteria</taxon>
        <taxon>Rhodobacterales</taxon>
        <taxon>Paracoccaceae</taxon>
        <taxon>Yoonia</taxon>
    </lineage>
</organism>
<accession>A0A2T6KM93</accession>
<dbReference type="InterPro" id="IPR038706">
    <property type="entry name" value="Type_VI_SciN-like_sf"/>
</dbReference>
<protein>
    <submittedName>
        <fullName evidence="1">Type VI secretion system protein VasD</fullName>
    </submittedName>
</protein>
<name>A0A2T6KM93_9RHOB</name>
<dbReference type="RefSeq" id="WP_108385422.1">
    <property type="nucleotide sequence ID" value="NZ_QBUD01000002.1"/>
</dbReference>
<dbReference type="InterPro" id="IPR017734">
    <property type="entry name" value="T6SS_SciN"/>
</dbReference>
<dbReference type="Gene3D" id="2.60.40.4150">
    <property type="entry name" value="Type VI secretion system, lipoprotein SciN"/>
    <property type="match status" value="1"/>
</dbReference>
<dbReference type="PROSITE" id="PS51318">
    <property type="entry name" value="TAT"/>
    <property type="match status" value="1"/>
</dbReference>
<gene>
    <name evidence="1" type="ORF">C8N45_102289</name>
</gene>
<sequence length="150" mass="15019">MSLTRRTMIITGGSALTLAACGGEPGPGRVNVQASMVAGANPAPDGSDRPLIVSMFQLRGTDAFSAADVLSLQDPQTALGGDLIRTEQIVLPPAGAAATDFPIEMGAAALGIVAGFRDPSGKTFRTTIPLPATGDVPLTITVSSSGIAVS</sequence>
<evidence type="ECO:0000313" key="2">
    <source>
        <dbReference type="Proteomes" id="UP000244523"/>
    </source>
</evidence>
<dbReference type="EMBL" id="QBUD01000002">
    <property type="protein sequence ID" value="PUB17277.1"/>
    <property type="molecule type" value="Genomic_DNA"/>
</dbReference>
<comment type="caution">
    <text evidence="1">The sequence shown here is derived from an EMBL/GenBank/DDBJ whole genome shotgun (WGS) entry which is preliminary data.</text>
</comment>
<evidence type="ECO:0000313" key="1">
    <source>
        <dbReference type="EMBL" id="PUB17277.1"/>
    </source>
</evidence>
<dbReference type="OrthoDB" id="7724415at2"/>
<dbReference type="PROSITE" id="PS51257">
    <property type="entry name" value="PROKAR_LIPOPROTEIN"/>
    <property type="match status" value="1"/>
</dbReference>
<dbReference type="PANTHER" id="PTHR37625">
    <property type="entry name" value="OUTER MEMBRANE LIPOPROTEIN-RELATED"/>
    <property type="match status" value="1"/>
</dbReference>
<dbReference type="Pfam" id="PF12790">
    <property type="entry name" value="T6SS-SciN"/>
    <property type="match status" value="1"/>
</dbReference>
<dbReference type="PANTHER" id="PTHR37625:SF4">
    <property type="entry name" value="OUTER MEMBRANE LIPOPROTEIN"/>
    <property type="match status" value="1"/>
</dbReference>
<reference evidence="1 2" key="1">
    <citation type="submission" date="2018-04" db="EMBL/GenBank/DDBJ databases">
        <title>Genomic Encyclopedia of Archaeal and Bacterial Type Strains, Phase II (KMG-II): from individual species to whole genera.</title>
        <authorList>
            <person name="Goeker M."/>
        </authorList>
    </citation>
    <scope>NUCLEOTIDE SEQUENCE [LARGE SCALE GENOMIC DNA]</scope>
    <source>
        <strain evidence="1 2">DSM 29955</strain>
    </source>
</reference>
<dbReference type="InterPro" id="IPR006311">
    <property type="entry name" value="TAT_signal"/>
</dbReference>
<dbReference type="NCBIfam" id="TIGR03352">
    <property type="entry name" value="VI_chp_3"/>
    <property type="match status" value="1"/>
</dbReference>
<proteinExistence type="predicted"/>
<dbReference type="AlphaFoldDB" id="A0A2T6KM93"/>
<keyword evidence="2" id="KW-1185">Reference proteome</keyword>